<evidence type="ECO:0000313" key="2">
    <source>
        <dbReference type="EMBL" id="CEL67034.1"/>
    </source>
</evidence>
<dbReference type="AlphaFoldDB" id="F0VH56"/>
<dbReference type="GeneID" id="13443159"/>
<dbReference type="eggNOG" id="ENOG502QYFJ">
    <property type="taxonomic scope" value="Eukaryota"/>
</dbReference>
<reference evidence="1" key="2">
    <citation type="submission" date="2011-03" db="EMBL/GenBank/DDBJ databases">
        <title>Comparative genomics and transcriptomics of Neospora caninum and Toxoplasma gondii.</title>
        <authorList>
            <person name="Reid A.J."/>
            <person name="Sohal A."/>
            <person name="Harris D."/>
            <person name="Quail M."/>
            <person name="Sanders M."/>
            <person name="Berriman M."/>
            <person name="Wastling J.M."/>
            <person name="Pain A."/>
        </authorList>
    </citation>
    <scope>NUCLEOTIDE SEQUENCE</scope>
    <source>
        <strain evidence="1">Liverpool</strain>
    </source>
</reference>
<sequence>MAPGRCIRSGQRNDVDHRILFEPPIPFRLIQQAALVLFFNEHFLAVVRGTDTLCSTDVAVAKAPLQENTSPTAISVSTHVPLEERVQVIEDTFGLPQDRIIRHSETRNAWREKARKSRTFRSKLLSWIKGKWKHILIVLTACIGIYAAKRLLTPTEPPLTTKLSAYWYLVGQRVEAGKIAQTFPEDEMLDYAVEEAAKKQRTAVNERSKVKAAVEAELVGKIVKYLRDERNRIEERYEDLVSAEKSLYDDVKNREHEPLPTEEESVLRGRGGDFEDAQCWKILRSSLASLREELIPEEAKLVKAVEEARRTNSEDTAVLQRQLTIERGKKYTRDVLRNLEQIETRFRQVLHVDPQAPFDETAPDSGTAYQILAEKVLEKARRERK</sequence>
<organism evidence="1 3">
    <name type="scientific">Neospora caninum (strain Liverpool)</name>
    <dbReference type="NCBI Taxonomy" id="572307"/>
    <lineage>
        <taxon>Eukaryota</taxon>
        <taxon>Sar</taxon>
        <taxon>Alveolata</taxon>
        <taxon>Apicomplexa</taxon>
        <taxon>Conoidasida</taxon>
        <taxon>Coccidia</taxon>
        <taxon>Eucoccidiorida</taxon>
        <taxon>Eimeriorina</taxon>
        <taxon>Sarcocystidae</taxon>
        <taxon>Neospora</taxon>
    </lineage>
</organism>
<gene>
    <name evidence="2" type="ORF">BN1204_028390</name>
    <name evidence="1" type="ORF">NCLIV_028390</name>
</gene>
<dbReference type="EMBL" id="FR823389">
    <property type="protein sequence ID" value="CBZ53050.1"/>
    <property type="molecule type" value="Genomic_DNA"/>
</dbReference>
<protein>
    <submittedName>
        <fullName evidence="1">Uncharacterized protein</fullName>
    </submittedName>
</protein>
<name>F0VH56_NEOCL</name>
<proteinExistence type="predicted"/>
<keyword evidence="3" id="KW-1185">Reference proteome</keyword>
<reference evidence="2" key="4">
    <citation type="journal article" date="2015" name="PLoS ONE">
        <title>Comprehensive Evaluation of Toxoplasma gondii VEG and Neospora caninum LIV Genomes with Tachyzoite Stage Transcriptome and Proteome Defines Novel Transcript Features.</title>
        <authorList>
            <person name="Ramaprasad A."/>
            <person name="Mourier T."/>
            <person name="Naeem R."/>
            <person name="Malas T.B."/>
            <person name="Moussa E."/>
            <person name="Panigrahi A."/>
            <person name="Vermont S.J."/>
            <person name="Otto T.D."/>
            <person name="Wastling J."/>
            <person name="Pain A."/>
        </authorList>
    </citation>
    <scope>NUCLEOTIDE SEQUENCE</scope>
    <source>
        <strain evidence="2">Liverpool</strain>
    </source>
</reference>
<dbReference type="RefSeq" id="XP_003883082.1">
    <property type="nucleotide sequence ID" value="XM_003883033.1"/>
</dbReference>
<reference evidence="1" key="1">
    <citation type="submission" date="2011-02" db="EMBL/GenBank/DDBJ databases">
        <authorList>
            <person name="Aslett M."/>
        </authorList>
    </citation>
    <scope>NUCLEOTIDE SEQUENCE</scope>
    <source>
        <strain evidence="1">Liverpool</strain>
    </source>
</reference>
<dbReference type="OMA" id="RETREHM"/>
<dbReference type="VEuPathDB" id="ToxoDB:NCLIV_028390"/>
<evidence type="ECO:0000313" key="1">
    <source>
        <dbReference type="EMBL" id="CBZ53050.1"/>
    </source>
</evidence>
<evidence type="ECO:0000313" key="3">
    <source>
        <dbReference type="Proteomes" id="UP000007494"/>
    </source>
</evidence>
<accession>F0VH56</accession>
<dbReference type="InParanoid" id="F0VH56"/>
<reference evidence="3" key="3">
    <citation type="journal article" date="2012" name="PLoS Pathog.">
        <title>Comparative genomics of the apicomplexan parasites Toxoplasma gondii and Neospora caninum: Coccidia differing in host range and transmission strategy.</title>
        <authorList>
            <person name="Reid A.J."/>
            <person name="Vermont S.J."/>
            <person name="Cotton J.A."/>
            <person name="Harris D."/>
            <person name="Hill-Cawthorne G.A."/>
            <person name="Konen-Waisman S."/>
            <person name="Latham S.M."/>
            <person name="Mourier T."/>
            <person name="Norton R."/>
            <person name="Quail M.A."/>
            <person name="Sanders M."/>
            <person name="Shanmugam D."/>
            <person name="Sohal A."/>
            <person name="Wasmuth J.D."/>
            <person name="Brunk B."/>
            <person name="Grigg M.E."/>
            <person name="Howard J.C."/>
            <person name="Parkinson J."/>
            <person name="Roos D.S."/>
            <person name="Trees A.J."/>
            <person name="Berriman M."/>
            <person name="Pain A."/>
            <person name="Wastling J.M."/>
        </authorList>
    </citation>
    <scope>NUCLEOTIDE SEQUENCE [LARGE SCALE GENOMIC DNA]</scope>
    <source>
        <strain evidence="3">Liverpool</strain>
    </source>
</reference>
<dbReference type="Proteomes" id="UP000007494">
    <property type="component" value="Chromosome VIIb"/>
</dbReference>
<dbReference type="OrthoDB" id="6575720at2759"/>
<dbReference type="EMBL" id="LN714482">
    <property type="protein sequence ID" value="CEL67034.1"/>
    <property type="molecule type" value="Genomic_DNA"/>
</dbReference>